<reference evidence="1 2" key="1">
    <citation type="submission" date="2018-12" db="EMBL/GenBank/DDBJ databases">
        <authorList>
            <person name="Feng G."/>
            <person name="Zhu H."/>
        </authorList>
    </citation>
    <scope>NUCLEOTIDE SEQUENCE [LARGE SCALE GENOMIC DNA]</scope>
    <source>
        <strain evidence="1 2">LMG 26000</strain>
    </source>
</reference>
<organism evidence="1 2">
    <name type="scientific">Hymenobacter perfusus</name>
    <dbReference type="NCBI Taxonomy" id="1236770"/>
    <lineage>
        <taxon>Bacteria</taxon>
        <taxon>Pseudomonadati</taxon>
        <taxon>Bacteroidota</taxon>
        <taxon>Cytophagia</taxon>
        <taxon>Cytophagales</taxon>
        <taxon>Hymenobacteraceae</taxon>
        <taxon>Hymenobacter</taxon>
    </lineage>
</organism>
<keyword evidence="2" id="KW-1185">Reference proteome</keyword>
<dbReference type="OrthoDB" id="119700at2"/>
<dbReference type="Gene3D" id="3.10.20.850">
    <property type="entry name" value="Protein of unknown function DUF3861"/>
    <property type="match status" value="1"/>
</dbReference>
<evidence type="ECO:0000313" key="2">
    <source>
        <dbReference type="Proteomes" id="UP000270291"/>
    </source>
</evidence>
<dbReference type="AlphaFoldDB" id="A0A428JWD8"/>
<dbReference type="InterPro" id="IPR038194">
    <property type="entry name" value="DUF3861_sf"/>
</dbReference>
<accession>A0A428JWD8</accession>
<proteinExistence type="predicted"/>
<protein>
    <submittedName>
        <fullName evidence="1">DUF3861 family protein</fullName>
    </submittedName>
</protein>
<dbReference type="EMBL" id="RWIU01000012">
    <property type="protein sequence ID" value="RSK38395.1"/>
    <property type="molecule type" value="Genomic_DNA"/>
</dbReference>
<dbReference type="InterPro" id="IPR024476">
    <property type="entry name" value="DUF3861"/>
</dbReference>
<comment type="caution">
    <text evidence="1">The sequence shown here is derived from an EMBL/GenBank/DDBJ whole genome shotgun (WGS) entry which is preliminary data.</text>
</comment>
<name>A0A428JWD8_9BACT</name>
<evidence type="ECO:0000313" key="1">
    <source>
        <dbReference type="EMBL" id="RSK38395.1"/>
    </source>
</evidence>
<dbReference type="Pfam" id="PF12977">
    <property type="entry name" value="DUF3861"/>
    <property type="match status" value="1"/>
</dbReference>
<gene>
    <name evidence="1" type="ORF">EI293_21475</name>
</gene>
<dbReference type="Proteomes" id="UP000270291">
    <property type="component" value="Unassembled WGS sequence"/>
</dbReference>
<dbReference type="RefSeq" id="WP_125440615.1">
    <property type="nucleotide sequence ID" value="NZ_RWIU01000012.1"/>
</dbReference>
<sequence length="96" mass="11040">MEKKENRYHLRLDQVSAKTDTFVPASLEFDFSNHDDILHIVKLMQAKPLFSDPEEAAQFAVGLKLFSEVMLKHRSDPLFEELAQAFGPFMKKLKAS</sequence>